<protein>
    <recommendedName>
        <fullName evidence="3">F5/8 type C domain-containing protein</fullName>
    </recommendedName>
</protein>
<organism evidence="1 2">
    <name type="scientific">Tritrichomonas musculus</name>
    <dbReference type="NCBI Taxonomy" id="1915356"/>
    <lineage>
        <taxon>Eukaryota</taxon>
        <taxon>Metamonada</taxon>
        <taxon>Parabasalia</taxon>
        <taxon>Tritrichomonadida</taxon>
        <taxon>Tritrichomonadidae</taxon>
        <taxon>Tritrichomonas</taxon>
    </lineage>
</organism>
<dbReference type="InterPro" id="IPR008979">
    <property type="entry name" value="Galactose-bd-like_sf"/>
</dbReference>
<dbReference type="Gene3D" id="2.60.120.260">
    <property type="entry name" value="Galactose-binding domain-like"/>
    <property type="match status" value="1"/>
</dbReference>
<reference evidence="1 2" key="1">
    <citation type="submission" date="2024-04" db="EMBL/GenBank/DDBJ databases">
        <title>Tritrichomonas musculus Genome.</title>
        <authorList>
            <person name="Alves-Ferreira E."/>
            <person name="Grigg M."/>
            <person name="Lorenzi H."/>
            <person name="Galac M."/>
        </authorList>
    </citation>
    <scope>NUCLEOTIDE SEQUENCE [LARGE SCALE GENOMIC DNA]</scope>
    <source>
        <strain evidence="1 2">EAF2021</strain>
    </source>
</reference>
<proteinExistence type="predicted"/>
<evidence type="ECO:0000313" key="2">
    <source>
        <dbReference type="Proteomes" id="UP001470230"/>
    </source>
</evidence>
<sequence length="315" mass="36955">MLSYQISSLKRLLSHDKSHEFKIIFQIKYSKETNDDVVIQKEKRIIFTTTINQARVLSKVIDDKYRNDPTIKEHVFIINEMNQVKSADIIDVISRMVNGEENQMISDDQMYLYNRMIAIFDDENDSPDCHSIIIECEYVDNNKLCGIITYIREKANGSVDEIKLMGGTQHYPNYPIDNLLLFDEANASQGYLCIGVSRQHAWIEWDFGNRKISMTSYSIQALYKMKDRFQPKTWKFMGSNDHEKWELIDYKENVDEMNGGDFSGHFECMKKGEFYRYIKYIQIDGCLSWLAYKHNRYIIAISSIEFFGSISLDNA</sequence>
<gene>
    <name evidence="1" type="ORF">M9Y10_001248</name>
</gene>
<evidence type="ECO:0000313" key="1">
    <source>
        <dbReference type="EMBL" id="KAK8898954.1"/>
    </source>
</evidence>
<accession>A0ABR2L6K9</accession>
<dbReference type="SUPFAM" id="SSF49785">
    <property type="entry name" value="Galactose-binding domain-like"/>
    <property type="match status" value="1"/>
</dbReference>
<comment type="caution">
    <text evidence="1">The sequence shown here is derived from an EMBL/GenBank/DDBJ whole genome shotgun (WGS) entry which is preliminary data.</text>
</comment>
<name>A0ABR2L6K9_9EUKA</name>
<keyword evidence="2" id="KW-1185">Reference proteome</keyword>
<dbReference type="Proteomes" id="UP001470230">
    <property type="component" value="Unassembled WGS sequence"/>
</dbReference>
<dbReference type="EMBL" id="JAPFFF010000001">
    <property type="protein sequence ID" value="KAK8898954.1"/>
    <property type="molecule type" value="Genomic_DNA"/>
</dbReference>
<evidence type="ECO:0008006" key="3">
    <source>
        <dbReference type="Google" id="ProtNLM"/>
    </source>
</evidence>